<sequence>MVSKALSLLLLTAQVIGQASDTTVEKVTNYVENTSTPDTTSPSSDDIASNSTQPTFELNLGNSIEYYLNDQYRDPKALRKISRDLKAKKLVVLKDAFLPAFAEAVHYEMYHKIEYDMNEGYNDDGFQFHHHNVYEPDTLSDFMKGVVALFETDETKDFAYRMTGRDTFGEPNPAAPSYYAPGDYSMPHSDHYGQRTVAYVWHLTDDWRPEWGGGLYWCQETWNSAFTPASFNTLFLFNVHFDTQHHVTHVSRHAEGKRLAFNGWWVSEWWPDLDYDSELVEYLSVREHRDNLTMDQHDTLMDWLLRIEENDEEEPEEFLGLTDKLRLIREESYRPSLFTKYYGFDDEEDAMGEADEL</sequence>
<dbReference type="PANTHER" id="PTHR12117">
    <property type="entry name" value="HISTONE ACETYLTRANSFERASE COMPLEX"/>
    <property type="match status" value="1"/>
</dbReference>
<dbReference type="AlphaFoldDB" id="A0A7S1YGV6"/>
<dbReference type="GO" id="GO:0031543">
    <property type="term" value="F:peptidyl-proline dioxygenase activity"/>
    <property type="evidence" value="ECO:0007669"/>
    <property type="project" value="TreeGrafter"/>
</dbReference>
<evidence type="ECO:0000259" key="3">
    <source>
        <dbReference type="Pfam" id="PF13661"/>
    </source>
</evidence>
<evidence type="ECO:0000256" key="2">
    <source>
        <dbReference type="SAM" id="SignalP"/>
    </source>
</evidence>
<accession>A0A7S1YGV6</accession>
<organism evidence="4">
    <name type="scientific">Grammatophora oceanica</name>
    <dbReference type="NCBI Taxonomy" id="210454"/>
    <lineage>
        <taxon>Eukaryota</taxon>
        <taxon>Sar</taxon>
        <taxon>Stramenopiles</taxon>
        <taxon>Ochrophyta</taxon>
        <taxon>Bacillariophyta</taxon>
        <taxon>Fragilariophyceae</taxon>
        <taxon>Fragilariophycidae</taxon>
        <taxon>Rhabdonematales</taxon>
        <taxon>Grammatophoraceae</taxon>
        <taxon>Grammatophora</taxon>
    </lineage>
</organism>
<dbReference type="EMBL" id="HBGK01044591">
    <property type="protein sequence ID" value="CAD9304275.1"/>
    <property type="molecule type" value="Transcribed_RNA"/>
</dbReference>
<dbReference type="Gene3D" id="2.60.120.620">
    <property type="entry name" value="q2cbj1_9rhob like domain"/>
    <property type="match status" value="1"/>
</dbReference>
<feature type="compositionally biased region" description="Low complexity" evidence="1">
    <location>
        <begin position="34"/>
        <end position="46"/>
    </location>
</feature>
<dbReference type="Pfam" id="PF13661">
    <property type="entry name" value="2OG-FeII_Oxy_4"/>
    <property type="match status" value="1"/>
</dbReference>
<keyword evidence="2" id="KW-0732">Signal</keyword>
<proteinExistence type="predicted"/>
<reference evidence="4" key="1">
    <citation type="submission" date="2021-01" db="EMBL/GenBank/DDBJ databases">
        <authorList>
            <person name="Corre E."/>
            <person name="Pelletier E."/>
            <person name="Niang G."/>
            <person name="Scheremetjew M."/>
            <person name="Finn R."/>
            <person name="Kale V."/>
            <person name="Holt S."/>
            <person name="Cochrane G."/>
            <person name="Meng A."/>
            <person name="Brown T."/>
            <person name="Cohen L."/>
        </authorList>
    </citation>
    <scope>NUCLEOTIDE SEQUENCE</scope>
    <source>
        <strain evidence="4">CCMP 410</strain>
    </source>
</reference>
<feature type="chain" id="PRO_5031085822" description="Prolyl 3,4-dihydroxylase TPA1/OFD1 N-terminal domain-containing protein" evidence="2">
    <location>
        <begin position="18"/>
        <end position="357"/>
    </location>
</feature>
<name>A0A7S1YGV6_9STRA</name>
<evidence type="ECO:0000256" key="1">
    <source>
        <dbReference type="SAM" id="MobiDB-lite"/>
    </source>
</evidence>
<dbReference type="InterPro" id="IPR039558">
    <property type="entry name" value="TPA1/OFD1_N"/>
</dbReference>
<feature type="signal peptide" evidence="2">
    <location>
        <begin position="1"/>
        <end position="17"/>
    </location>
</feature>
<protein>
    <recommendedName>
        <fullName evidence="3">Prolyl 3,4-dihydroxylase TPA1/OFD1 N-terminal domain-containing protein</fullName>
    </recommendedName>
</protein>
<dbReference type="GO" id="GO:0005737">
    <property type="term" value="C:cytoplasm"/>
    <property type="evidence" value="ECO:0007669"/>
    <property type="project" value="TreeGrafter"/>
</dbReference>
<feature type="domain" description="Prolyl 3,4-dihydroxylase TPA1/OFD1 N-terminal" evidence="3">
    <location>
        <begin position="177"/>
        <end position="265"/>
    </location>
</feature>
<dbReference type="PANTHER" id="PTHR12117:SF0">
    <property type="entry name" value="PROLYL 3-HYDROXYLASE OGFOD1"/>
    <property type="match status" value="1"/>
</dbReference>
<gene>
    <name evidence="4" type="ORF">GOCE00092_LOCUS23417</name>
</gene>
<dbReference type="InterPro" id="IPR051842">
    <property type="entry name" value="uS12_prolyl_hydroxylase"/>
</dbReference>
<evidence type="ECO:0000313" key="4">
    <source>
        <dbReference type="EMBL" id="CAD9304275.1"/>
    </source>
</evidence>
<feature type="region of interest" description="Disordered" evidence="1">
    <location>
        <begin position="33"/>
        <end position="52"/>
    </location>
</feature>
<dbReference type="GO" id="GO:0006449">
    <property type="term" value="P:regulation of translational termination"/>
    <property type="evidence" value="ECO:0007669"/>
    <property type="project" value="TreeGrafter"/>
</dbReference>